<dbReference type="Gene3D" id="1.10.555.10">
    <property type="entry name" value="Rho GTPase activation protein"/>
    <property type="match status" value="1"/>
</dbReference>
<protein>
    <recommendedName>
        <fullName evidence="1">Rho-GAP domain-containing protein</fullName>
    </recommendedName>
</protein>
<feature type="non-terminal residue" evidence="2">
    <location>
        <position position="1"/>
    </location>
</feature>
<feature type="non-terminal residue" evidence="2">
    <location>
        <position position="97"/>
    </location>
</feature>
<dbReference type="PROSITE" id="PS50238">
    <property type="entry name" value="RHOGAP"/>
    <property type="match status" value="1"/>
</dbReference>
<dbReference type="GO" id="GO:0008361">
    <property type="term" value="P:regulation of cell size"/>
    <property type="evidence" value="ECO:0007669"/>
    <property type="project" value="TreeGrafter"/>
</dbReference>
<evidence type="ECO:0000313" key="3">
    <source>
        <dbReference type="Proteomes" id="UP000663844"/>
    </source>
</evidence>
<dbReference type="InterPro" id="IPR051978">
    <property type="entry name" value="Rho-GAP_domain"/>
</dbReference>
<gene>
    <name evidence="2" type="ORF">OXD698_LOCUS53949</name>
</gene>
<dbReference type="PANTHER" id="PTHR46005">
    <property type="entry name" value="RHO GTPASE-ACTIVATING PROTEIN 190"/>
    <property type="match status" value="1"/>
</dbReference>
<dbReference type="InterPro" id="IPR008936">
    <property type="entry name" value="Rho_GTPase_activation_prot"/>
</dbReference>
<dbReference type="PANTHER" id="PTHR46005:SF4">
    <property type="entry name" value="RHO GTPASE-ACTIVATING PROTEIN 190"/>
    <property type="match status" value="1"/>
</dbReference>
<feature type="domain" description="Rho-GAP" evidence="1">
    <location>
        <begin position="1"/>
        <end position="97"/>
    </location>
</feature>
<comment type="caution">
    <text evidence="2">The sequence shown here is derived from an EMBL/GenBank/DDBJ whole genome shotgun (WGS) entry which is preliminary data.</text>
</comment>
<dbReference type="GO" id="GO:0005829">
    <property type="term" value="C:cytosol"/>
    <property type="evidence" value="ECO:0007669"/>
    <property type="project" value="TreeGrafter"/>
</dbReference>
<evidence type="ECO:0000313" key="2">
    <source>
        <dbReference type="EMBL" id="CAF4443298.1"/>
    </source>
</evidence>
<dbReference type="GO" id="GO:0007266">
    <property type="term" value="P:Rho protein signal transduction"/>
    <property type="evidence" value="ECO:0007669"/>
    <property type="project" value="TreeGrafter"/>
</dbReference>
<accession>A0A820RQZ7</accession>
<dbReference type="GO" id="GO:0005096">
    <property type="term" value="F:GTPase activator activity"/>
    <property type="evidence" value="ECO:0007669"/>
    <property type="project" value="TreeGrafter"/>
</dbReference>
<name>A0A820RQZ7_9BILA</name>
<dbReference type="SUPFAM" id="SSF48350">
    <property type="entry name" value="GTPase activation domain, GAP"/>
    <property type="match status" value="1"/>
</dbReference>
<dbReference type="EMBL" id="CAJOAZ010031873">
    <property type="protein sequence ID" value="CAF4443298.1"/>
    <property type="molecule type" value="Genomic_DNA"/>
</dbReference>
<organism evidence="2 3">
    <name type="scientific">Adineta steineri</name>
    <dbReference type="NCBI Taxonomy" id="433720"/>
    <lineage>
        <taxon>Eukaryota</taxon>
        <taxon>Metazoa</taxon>
        <taxon>Spiralia</taxon>
        <taxon>Gnathifera</taxon>
        <taxon>Rotifera</taxon>
        <taxon>Eurotatoria</taxon>
        <taxon>Bdelloidea</taxon>
        <taxon>Adinetida</taxon>
        <taxon>Adinetidae</taxon>
        <taxon>Adineta</taxon>
    </lineage>
</organism>
<proteinExistence type="predicted"/>
<sequence length="97" mass="11218">PSYDLRLLQVPASAVATALKDMMRKLDEPLLSLELFDECQNLTIDQLKEQNFLPLRKAFSRTSELKYRTIKFIFKHLHFVSQYASSTHMDSSNLAVL</sequence>
<dbReference type="InterPro" id="IPR000198">
    <property type="entry name" value="RhoGAP_dom"/>
</dbReference>
<reference evidence="2" key="1">
    <citation type="submission" date="2021-02" db="EMBL/GenBank/DDBJ databases">
        <authorList>
            <person name="Nowell W R."/>
        </authorList>
    </citation>
    <scope>NUCLEOTIDE SEQUENCE</scope>
</reference>
<dbReference type="Pfam" id="PF00620">
    <property type="entry name" value="RhoGAP"/>
    <property type="match status" value="1"/>
</dbReference>
<dbReference type="GO" id="GO:0050770">
    <property type="term" value="P:regulation of axonogenesis"/>
    <property type="evidence" value="ECO:0007669"/>
    <property type="project" value="TreeGrafter"/>
</dbReference>
<dbReference type="CDD" id="cd00159">
    <property type="entry name" value="RhoGAP"/>
    <property type="match status" value="1"/>
</dbReference>
<dbReference type="Proteomes" id="UP000663844">
    <property type="component" value="Unassembled WGS sequence"/>
</dbReference>
<evidence type="ECO:0000259" key="1">
    <source>
        <dbReference type="PROSITE" id="PS50238"/>
    </source>
</evidence>
<dbReference type="AlphaFoldDB" id="A0A820RQZ7"/>